<dbReference type="OrthoDB" id="9810154at2"/>
<dbReference type="PANTHER" id="PTHR39339:SF1">
    <property type="entry name" value="CHAD DOMAIN-CONTAINING PROTEIN"/>
    <property type="match status" value="1"/>
</dbReference>
<keyword evidence="3" id="KW-1185">Reference proteome</keyword>
<dbReference type="Proteomes" id="UP000001208">
    <property type="component" value="Chromosome"/>
</dbReference>
<dbReference type="Gene3D" id="1.40.20.10">
    <property type="entry name" value="CHAD domain"/>
    <property type="match status" value="1"/>
</dbReference>
<sequence>MSESKKKNVETLGSRARKAVRKHYKKILRHEQPVREDKDPEELHQMRVAMRRLRSVASGFSPILSLPKAASQKQIGKFSRTLGALRDLDILLESLEKRYAPELLKREKPHFQKMVFELYARRSMILATVRDMLASESYAAFKSAMDDWLKVPEMNRTSQMPIQSALPDLLFPMVNQLFLHEGWMPGVRLHRGELIPPDNFSLRKLNFLLKTEGSLLHDLRKQIKRVRYQLAFFTDLYGETYTAYVNDTKHMQDMLGLIQDSLVLEATLQEFHGELYKKRIPTVVKMLMAERLAAWQEWEKIRTIYLLEETRDNFRRELLNLK</sequence>
<organism evidence="2 3">
    <name type="scientific">Chloroherpeton thalassium (strain ATCC 35110 / GB-78)</name>
    <dbReference type="NCBI Taxonomy" id="517418"/>
    <lineage>
        <taxon>Bacteria</taxon>
        <taxon>Pseudomonadati</taxon>
        <taxon>Chlorobiota</taxon>
        <taxon>Chlorobiia</taxon>
        <taxon>Chlorobiales</taxon>
        <taxon>Chloroherpetonaceae</taxon>
        <taxon>Chloroherpeton</taxon>
    </lineage>
</organism>
<dbReference type="KEGG" id="cts:Ctha_0454"/>
<dbReference type="EMBL" id="CP001100">
    <property type="protein sequence ID" value="ACF12925.1"/>
    <property type="molecule type" value="Genomic_DNA"/>
</dbReference>
<dbReference type="InterPro" id="IPR038186">
    <property type="entry name" value="CHAD_dom_sf"/>
</dbReference>
<dbReference type="RefSeq" id="WP_012499009.1">
    <property type="nucleotide sequence ID" value="NC_011026.1"/>
</dbReference>
<dbReference type="eggNOG" id="COG5607">
    <property type="taxonomic scope" value="Bacteria"/>
</dbReference>
<evidence type="ECO:0000313" key="3">
    <source>
        <dbReference type="Proteomes" id="UP000001208"/>
    </source>
</evidence>
<dbReference type="SMART" id="SM00880">
    <property type="entry name" value="CHAD"/>
    <property type="match status" value="1"/>
</dbReference>
<dbReference type="AlphaFoldDB" id="B3QUL9"/>
<feature type="domain" description="CHAD" evidence="1">
    <location>
        <begin position="9"/>
        <end position="319"/>
    </location>
</feature>
<dbReference type="STRING" id="517418.Ctha_0454"/>
<dbReference type="PANTHER" id="PTHR39339">
    <property type="entry name" value="SLR1444 PROTEIN"/>
    <property type="match status" value="1"/>
</dbReference>
<dbReference type="HOGENOM" id="CLU_073332_0_0_10"/>
<accession>B3QUL9</accession>
<dbReference type="PROSITE" id="PS51708">
    <property type="entry name" value="CHAD"/>
    <property type="match status" value="1"/>
</dbReference>
<evidence type="ECO:0000259" key="1">
    <source>
        <dbReference type="PROSITE" id="PS51708"/>
    </source>
</evidence>
<evidence type="ECO:0000313" key="2">
    <source>
        <dbReference type="EMBL" id="ACF12925.1"/>
    </source>
</evidence>
<dbReference type="InterPro" id="IPR007899">
    <property type="entry name" value="CHAD_dom"/>
</dbReference>
<name>B3QUL9_CHLT3</name>
<gene>
    <name evidence="2" type="ordered locus">Ctha_0454</name>
</gene>
<protein>
    <submittedName>
        <fullName evidence="2">CHAD domain containing protein</fullName>
    </submittedName>
</protein>
<reference evidence="2 3" key="1">
    <citation type="submission" date="2008-06" db="EMBL/GenBank/DDBJ databases">
        <title>Complete sequence of Chloroherpeton thalassium ATCC 35110.</title>
        <authorList>
            <consortium name="US DOE Joint Genome Institute"/>
            <person name="Lucas S."/>
            <person name="Copeland A."/>
            <person name="Lapidus A."/>
            <person name="Glavina del Rio T."/>
            <person name="Dalin E."/>
            <person name="Tice H."/>
            <person name="Bruce D."/>
            <person name="Goodwin L."/>
            <person name="Pitluck S."/>
            <person name="Schmutz J."/>
            <person name="Larimer F."/>
            <person name="Land M."/>
            <person name="Hauser L."/>
            <person name="Kyrpides N."/>
            <person name="Mikhailova N."/>
            <person name="Liu Z."/>
            <person name="Li T."/>
            <person name="Zhao F."/>
            <person name="Overmann J."/>
            <person name="Bryant D.A."/>
            <person name="Richardson P."/>
        </authorList>
    </citation>
    <scope>NUCLEOTIDE SEQUENCE [LARGE SCALE GENOMIC DNA]</scope>
    <source>
        <strain evidence="3">ATCC 35110 / GB-78</strain>
    </source>
</reference>
<dbReference type="Pfam" id="PF05235">
    <property type="entry name" value="CHAD"/>
    <property type="match status" value="1"/>
</dbReference>
<proteinExistence type="predicted"/>